<evidence type="ECO:0000256" key="2">
    <source>
        <dbReference type="SAM" id="Phobius"/>
    </source>
</evidence>
<organism evidence="3 4">
    <name type="scientific">Sandaracinus amylolyticus</name>
    <dbReference type="NCBI Taxonomy" id="927083"/>
    <lineage>
        <taxon>Bacteria</taxon>
        <taxon>Pseudomonadati</taxon>
        <taxon>Myxococcota</taxon>
        <taxon>Polyangia</taxon>
        <taxon>Polyangiales</taxon>
        <taxon>Sandaracinaceae</taxon>
        <taxon>Sandaracinus</taxon>
    </lineage>
</organism>
<evidence type="ECO:0000313" key="3">
    <source>
        <dbReference type="EMBL" id="AKF04259.1"/>
    </source>
</evidence>
<feature type="transmembrane region" description="Helical" evidence="2">
    <location>
        <begin position="315"/>
        <end position="337"/>
    </location>
</feature>
<name>A0A0F6SDY6_9BACT</name>
<keyword evidence="4" id="KW-1185">Reference proteome</keyword>
<feature type="transmembrane region" description="Helical" evidence="2">
    <location>
        <begin position="21"/>
        <end position="39"/>
    </location>
</feature>
<gene>
    <name evidence="3" type="ORF">DB32_001408</name>
</gene>
<dbReference type="STRING" id="927083.DB32_001408"/>
<sequence length="340" mass="35386">MLRASGPALAMAVADMERRGFLTTVALGATGIGTGAVWLPGCGGAPTRPTDLATAHAETLAERLDRGVASVRNAPFARLLGPQPWSLRPDAHARMIRLGLEALVVADVARSIPAGSHLPEPLAQRLDQALPVLDQCVVGYHALLERTPAAVRRNLDRRFRDEPDLAMHVTEVLDERARAIDISSESRLRLRGVARNVGARVRRQSTSALIDDCVGKIENVVGQGGADVRLARSLETHALIDAIWQQVDAAPRSGGASPLGGYEPVEQPPEAPELTVSSAGDPELAVGGVMAGAGLAVFGIGGIVSLAMQSAFPMVVVATPAGVAVIIGLILLTVGAVQNA</sequence>
<feature type="region of interest" description="Disordered" evidence="1">
    <location>
        <begin position="251"/>
        <end position="277"/>
    </location>
</feature>
<reference evidence="3 4" key="1">
    <citation type="submission" date="2015-03" db="EMBL/GenBank/DDBJ databases">
        <title>Genome assembly of Sandaracinus amylolyticus DSM 53668.</title>
        <authorList>
            <person name="Sharma G."/>
            <person name="Subramanian S."/>
        </authorList>
    </citation>
    <scope>NUCLEOTIDE SEQUENCE [LARGE SCALE GENOMIC DNA]</scope>
    <source>
        <strain evidence="3 4">DSM 53668</strain>
    </source>
</reference>
<evidence type="ECO:0000313" key="4">
    <source>
        <dbReference type="Proteomes" id="UP000034883"/>
    </source>
</evidence>
<dbReference type="KEGG" id="samy:DB32_001408"/>
<proteinExistence type="predicted"/>
<dbReference type="Proteomes" id="UP000034883">
    <property type="component" value="Chromosome"/>
</dbReference>
<keyword evidence="2" id="KW-0472">Membrane</keyword>
<keyword evidence="2" id="KW-0812">Transmembrane</keyword>
<dbReference type="InterPro" id="IPR006311">
    <property type="entry name" value="TAT_signal"/>
</dbReference>
<keyword evidence="2" id="KW-1133">Transmembrane helix</keyword>
<protein>
    <submittedName>
        <fullName evidence="3">Uncharacterized protein</fullName>
    </submittedName>
</protein>
<dbReference type="PROSITE" id="PS51318">
    <property type="entry name" value="TAT"/>
    <property type="match status" value="1"/>
</dbReference>
<accession>A0A0F6SDY6</accession>
<feature type="transmembrane region" description="Helical" evidence="2">
    <location>
        <begin position="284"/>
        <end position="308"/>
    </location>
</feature>
<dbReference type="AlphaFoldDB" id="A0A0F6SDY6"/>
<evidence type="ECO:0000256" key="1">
    <source>
        <dbReference type="SAM" id="MobiDB-lite"/>
    </source>
</evidence>
<dbReference type="EMBL" id="CP011125">
    <property type="protein sequence ID" value="AKF04259.1"/>
    <property type="molecule type" value="Genomic_DNA"/>
</dbReference>